<evidence type="ECO:0000313" key="3">
    <source>
        <dbReference type="EMBL" id="GMM51845.1"/>
    </source>
</evidence>
<accession>A0AAV5RKA0</accession>
<dbReference type="Gene3D" id="3.40.50.1820">
    <property type="entry name" value="alpha/beta hydrolase"/>
    <property type="match status" value="1"/>
</dbReference>
<keyword evidence="1" id="KW-1133">Transmembrane helix</keyword>
<evidence type="ECO:0000313" key="4">
    <source>
        <dbReference type="Proteomes" id="UP001362899"/>
    </source>
</evidence>
<organism evidence="3 4">
    <name type="scientific">Starmerella bacillaris</name>
    <name type="common">Yeast</name>
    <name type="synonym">Candida zemplinina</name>
    <dbReference type="NCBI Taxonomy" id="1247836"/>
    <lineage>
        <taxon>Eukaryota</taxon>
        <taxon>Fungi</taxon>
        <taxon>Dikarya</taxon>
        <taxon>Ascomycota</taxon>
        <taxon>Saccharomycotina</taxon>
        <taxon>Dipodascomycetes</taxon>
        <taxon>Dipodascales</taxon>
        <taxon>Trichomonascaceae</taxon>
        <taxon>Starmerella</taxon>
    </lineage>
</organism>
<evidence type="ECO:0000259" key="2">
    <source>
        <dbReference type="Pfam" id="PF12146"/>
    </source>
</evidence>
<reference evidence="3 4" key="1">
    <citation type="journal article" date="2023" name="Elife">
        <title>Identification of key yeast species and microbe-microbe interactions impacting larval growth of Drosophila in the wild.</title>
        <authorList>
            <person name="Mure A."/>
            <person name="Sugiura Y."/>
            <person name="Maeda R."/>
            <person name="Honda K."/>
            <person name="Sakurai N."/>
            <person name="Takahashi Y."/>
            <person name="Watada M."/>
            <person name="Katoh T."/>
            <person name="Gotoh A."/>
            <person name="Gotoh Y."/>
            <person name="Taniguchi I."/>
            <person name="Nakamura K."/>
            <person name="Hayashi T."/>
            <person name="Katayama T."/>
            <person name="Uemura T."/>
            <person name="Hattori Y."/>
        </authorList>
    </citation>
    <scope>NUCLEOTIDE SEQUENCE [LARGE SCALE GENOMIC DNA]</scope>
    <source>
        <strain evidence="3 4">SB-73</strain>
    </source>
</reference>
<keyword evidence="4" id="KW-1185">Reference proteome</keyword>
<dbReference type="AlphaFoldDB" id="A0AAV5RKA0"/>
<dbReference type="InterPro" id="IPR051044">
    <property type="entry name" value="MAG_DAG_Lipase"/>
</dbReference>
<keyword evidence="1" id="KW-0812">Transmembrane</keyword>
<dbReference type="InterPro" id="IPR029058">
    <property type="entry name" value="AB_hydrolase_fold"/>
</dbReference>
<name>A0AAV5RKA0_STABA</name>
<keyword evidence="1" id="KW-0472">Membrane</keyword>
<protein>
    <submittedName>
        <fullName evidence="3">Acylglycerol lipase</fullName>
    </submittedName>
</protein>
<evidence type="ECO:0000256" key="1">
    <source>
        <dbReference type="SAM" id="Phobius"/>
    </source>
</evidence>
<dbReference type="SUPFAM" id="SSF53474">
    <property type="entry name" value="alpha/beta-Hydrolases"/>
    <property type="match status" value="1"/>
</dbReference>
<feature type="domain" description="Serine aminopeptidase S33" evidence="2">
    <location>
        <begin position="28"/>
        <end position="269"/>
    </location>
</feature>
<dbReference type="Pfam" id="PF12146">
    <property type="entry name" value="Hydrolase_4"/>
    <property type="match status" value="1"/>
</dbReference>
<comment type="caution">
    <text evidence="3">The sequence shown here is derived from an EMBL/GenBank/DDBJ whole genome shotgun (WGS) entry which is preliminary data.</text>
</comment>
<dbReference type="Proteomes" id="UP001362899">
    <property type="component" value="Unassembled WGS sequence"/>
</dbReference>
<feature type="transmembrane region" description="Helical" evidence="1">
    <location>
        <begin position="105"/>
        <end position="123"/>
    </location>
</feature>
<gene>
    <name evidence="3" type="ORF">DASB73_028080</name>
</gene>
<proteinExistence type="predicted"/>
<dbReference type="InterPro" id="IPR022742">
    <property type="entry name" value="Hydrolase_4"/>
</dbReference>
<sequence length="306" mass="34962">MVVDEFRVKSFDGLELYCKTWHTDEEVQPKARLLFVHGFSEFIDSYDDWFALANENGYEVTSYDQRGHGLTAKTSKDFGVSSEKYVMGDLEVMADYVSKNYDGPLVLYGFSMGAAIVLNYMVIGKLRERFDLYISVAPYILTHPGTNKGLNAVKLMALPFISKIMPNYVDKADLKPSQLTNDSSKWDSYKNERLRHYQSSALFMQDAIVRGKRLLDPKFISIIVDRPLLLSQGTADTVCDPDASGKFIEKVRLTDKTLDLYDGLPHELMQCVDKNRLDHWTRVDNWLKAHLNKISTSDEHVKESSN</sequence>
<dbReference type="PANTHER" id="PTHR11614">
    <property type="entry name" value="PHOSPHOLIPASE-RELATED"/>
    <property type="match status" value="1"/>
</dbReference>
<dbReference type="EMBL" id="BTGC01000008">
    <property type="protein sequence ID" value="GMM51845.1"/>
    <property type="molecule type" value="Genomic_DNA"/>
</dbReference>